<dbReference type="PANTHER" id="PTHR45138:SF9">
    <property type="entry name" value="DIGUANYLATE CYCLASE DGCM-RELATED"/>
    <property type="match status" value="1"/>
</dbReference>
<dbReference type="Proteomes" id="UP001595555">
    <property type="component" value="Unassembled WGS sequence"/>
</dbReference>
<dbReference type="CDD" id="cd01949">
    <property type="entry name" value="GGDEF"/>
    <property type="match status" value="1"/>
</dbReference>
<keyword evidence="5" id="KW-0548">Nucleotidyltransferase</keyword>
<evidence type="ECO:0000256" key="3">
    <source>
        <dbReference type="SAM" id="Phobius"/>
    </source>
</evidence>
<proteinExistence type="predicted"/>
<dbReference type="InterPro" id="IPR000160">
    <property type="entry name" value="GGDEF_dom"/>
</dbReference>
<evidence type="ECO:0000259" key="4">
    <source>
        <dbReference type="PROSITE" id="PS50887"/>
    </source>
</evidence>
<keyword evidence="3" id="KW-1133">Transmembrane helix</keyword>
<dbReference type="GO" id="GO:0052621">
    <property type="term" value="F:diguanylate cyclase activity"/>
    <property type="evidence" value="ECO:0007669"/>
    <property type="project" value="UniProtKB-EC"/>
</dbReference>
<dbReference type="InterPro" id="IPR043128">
    <property type="entry name" value="Rev_trsase/Diguanyl_cyclase"/>
</dbReference>
<feature type="transmembrane region" description="Helical" evidence="3">
    <location>
        <begin position="186"/>
        <end position="204"/>
    </location>
</feature>
<evidence type="ECO:0000313" key="6">
    <source>
        <dbReference type="Proteomes" id="UP001595555"/>
    </source>
</evidence>
<dbReference type="InterPro" id="IPR050469">
    <property type="entry name" value="Diguanylate_Cyclase"/>
</dbReference>
<evidence type="ECO:0000313" key="5">
    <source>
        <dbReference type="EMBL" id="MFC3116891.1"/>
    </source>
</evidence>
<name>A0ABV7FGY9_9GAMM</name>
<dbReference type="SUPFAM" id="SSF55073">
    <property type="entry name" value="Nucleotide cyclase"/>
    <property type="match status" value="1"/>
</dbReference>
<dbReference type="PROSITE" id="PS50887">
    <property type="entry name" value="GGDEF"/>
    <property type="match status" value="1"/>
</dbReference>
<dbReference type="InterPro" id="IPR029787">
    <property type="entry name" value="Nucleotide_cyclase"/>
</dbReference>
<comment type="caution">
    <text evidence="5">The sequence shown here is derived from an EMBL/GenBank/DDBJ whole genome shotgun (WGS) entry which is preliminary data.</text>
</comment>
<keyword evidence="3" id="KW-0472">Membrane</keyword>
<dbReference type="PANTHER" id="PTHR45138">
    <property type="entry name" value="REGULATORY COMPONENTS OF SENSORY TRANSDUCTION SYSTEM"/>
    <property type="match status" value="1"/>
</dbReference>
<reference evidence="6" key="1">
    <citation type="journal article" date="2019" name="Int. J. Syst. Evol. Microbiol.">
        <title>The Global Catalogue of Microorganisms (GCM) 10K type strain sequencing project: providing services to taxonomists for standard genome sequencing and annotation.</title>
        <authorList>
            <consortium name="The Broad Institute Genomics Platform"/>
            <consortium name="The Broad Institute Genome Sequencing Center for Infectious Disease"/>
            <person name="Wu L."/>
            <person name="Ma J."/>
        </authorList>
    </citation>
    <scope>NUCLEOTIDE SEQUENCE [LARGE SCALE GENOMIC DNA]</scope>
    <source>
        <strain evidence="6">KCTC 52237</strain>
    </source>
</reference>
<dbReference type="NCBIfam" id="TIGR00254">
    <property type="entry name" value="GGDEF"/>
    <property type="match status" value="1"/>
</dbReference>
<keyword evidence="6" id="KW-1185">Reference proteome</keyword>
<evidence type="ECO:0000256" key="2">
    <source>
        <dbReference type="ARBA" id="ARBA00034247"/>
    </source>
</evidence>
<organism evidence="5 6">
    <name type="scientific">Cellvibrio fontiphilus</name>
    <dbReference type="NCBI Taxonomy" id="1815559"/>
    <lineage>
        <taxon>Bacteria</taxon>
        <taxon>Pseudomonadati</taxon>
        <taxon>Pseudomonadota</taxon>
        <taxon>Gammaproteobacteria</taxon>
        <taxon>Cellvibrionales</taxon>
        <taxon>Cellvibrionaceae</taxon>
        <taxon>Cellvibrio</taxon>
    </lineage>
</organism>
<sequence length="408" mass="45766">MNYRYLVSAASDLPISMLNDEFNGGVSIASLEAQSNKIVLNCQIKKSSTFPFCSLMIPLADASKQGLDLSRFDRMKLTLEFKSTEPDTILVYLLNDEGRAGNIHGRANMHTLAPVTGIADYEMNLAGFNLPSWWIFAHPEATYAGLRFDNIKYLQISTGDNTLERLVNIGFIQMELTGKWIAAKDLYLVLVIFWLVFSVVHAIYNLNKLHQENKQARKREADLAQINKFLSIEKEKYESMAKHDALTGCLNRTGLRDVLTRVIDLYIRKNNISSLILLDIDHFKRINDLFGHAEGDAVLIELSRFIQKHIREDDYLVRWGGEEFAIICCNTSAKGAVGLAENLRALIAGHKLSSKTAITCSFGVAELNSSKVNDWFKRADVALYLAKANGRNGVVLANESHLSHNTPH</sequence>
<keyword evidence="3" id="KW-0812">Transmembrane</keyword>
<dbReference type="EC" id="2.7.7.65" evidence="1"/>
<keyword evidence="5" id="KW-0808">Transferase</keyword>
<comment type="catalytic activity">
    <reaction evidence="2">
        <text>2 GTP = 3',3'-c-di-GMP + 2 diphosphate</text>
        <dbReference type="Rhea" id="RHEA:24898"/>
        <dbReference type="ChEBI" id="CHEBI:33019"/>
        <dbReference type="ChEBI" id="CHEBI:37565"/>
        <dbReference type="ChEBI" id="CHEBI:58805"/>
        <dbReference type="EC" id="2.7.7.65"/>
    </reaction>
</comment>
<dbReference type="EMBL" id="JBHRTF010000006">
    <property type="protein sequence ID" value="MFC3116891.1"/>
    <property type="molecule type" value="Genomic_DNA"/>
</dbReference>
<evidence type="ECO:0000256" key="1">
    <source>
        <dbReference type="ARBA" id="ARBA00012528"/>
    </source>
</evidence>
<protein>
    <recommendedName>
        <fullName evidence="1">diguanylate cyclase</fullName>
        <ecNumber evidence="1">2.7.7.65</ecNumber>
    </recommendedName>
</protein>
<dbReference type="Pfam" id="PF00990">
    <property type="entry name" value="GGDEF"/>
    <property type="match status" value="1"/>
</dbReference>
<gene>
    <name evidence="5" type="ORF">ACFODX_15085</name>
</gene>
<dbReference type="Gene3D" id="3.30.70.270">
    <property type="match status" value="1"/>
</dbReference>
<feature type="domain" description="GGDEF" evidence="4">
    <location>
        <begin position="271"/>
        <end position="399"/>
    </location>
</feature>
<accession>A0ABV7FGY9</accession>
<dbReference type="SMART" id="SM00267">
    <property type="entry name" value="GGDEF"/>
    <property type="match status" value="1"/>
</dbReference>